<gene>
    <name evidence="7" type="ORF">DI616_00655</name>
</gene>
<dbReference type="GO" id="GO:0016301">
    <property type="term" value="F:kinase activity"/>
    <property type="evidence" value="ECO:0007669"/>
    <property type="project" value="UniProtKB-KW"/>
</dbReference>
<dbReference type="Proteomes" id="UP000315344">
    <property type="component" value="Unassembled WGS sequence"/>
</dbReference>
<dbReference type="Pfam" id="PF00294">
    <property type="entry name" value="PfkB"/>
    <property type="match status" value="1"/>
</dbReference>
<organism evidence="7 8">
    <name type="scientific">Paracoccus denitrificans</name>
    <dbReference type="NCBI Taxonomy" id="266"/>
    <lineage>
        <taxon>Bacteria</taxon>
        <taxon>Pseudomonadati</taxon>
        <taxon>Pseudomonadota</taxon>
        <taxon>Alphaproteobacteria</taxon>
        <taxon>Rhodobacterales</taxon>
        <taxon>Paracoccaceae</taxon>
        <taxon>Paracoccus</taxon>
    </lineage>
</organism>
<comment type="caution">
    <text evidence="7">The sequence shown here is derived from an EMBL/GenBank/DDBJ whole genome shotgun (WGS) entry which is preliminary data.</text>
</comment>
<protein>
    <submittedName>
        <fullName evidence="7">Carbohydrate kinase</fullName>
    </submittedName>
</protein>
<keyword evidence="3" id="KW-0547">Nucleotide-binding</keyword>
<name>A0A533IBM5_PARDE</name>
<evidence type="ECO:0000313" key="8">
    <source>
        <dbReference type="Proteomes" id="UP000315344"/>
    </source>
</evidence>
<keyword evidence="5" id="KW-0067">ATP-binding</keyword>
<keyword evidence="4 7" id="KW-0418">Kinase</keyword>
<accession>A0A533IBM5</accession>
<reference evidence="7 8" key="1">
    <citation type="journal article" date="2017" name="Nat. Commun.">
        <title>In situ click chemistry generation of cyclooxygenase-2 inhibitors.</title>
        <authorList>
            <person name="Bhardwaj A."/>
            <person name="Kaur J."/>
            <person name="Wuest M."/>
            <person name="Wuest F."/>
        </authorList>
    </citation>
    <scope>NUCLEOTIDE SEQUENCE [LARGE SCALE GENOMIC DNA]</scope>
    <source>
        <strain evidence="7">S2_012_000_R3_94</strain>
    </source>
</reference>
<evidence type="ECO:0000256" key="5">
    <source>
        <dbReference type="ARBA" id="ARBA00022840"/>
    </source>
</evidence>
<evidence type="ECO:0000256" key="1">
    <source>
        <dbReference type="ARBA" id="ARBA00010688"/>
    </source>
</evidence>
<keyword evidence="2" id="KW-0808">Transferase</keyword>
<evidence type="ECO:0000256" key="3">
    <source>
        <dbReference type="ARBA" id="ARBA00022741"/>
    </source>
</evidence>
<evidence type="ECO:0000256" key="4">
    <source>
        <dbReference type="ARBA" id="ARBA00022777"/>
    </source>
</evidence>
<dbReference type="AlphaFoldDB" id="A0A533IBM5"/>
<dbReference type="InterPro" id="IPR050306">
    <property type="entry name" value="PfkB_Carbo_kinase"/>
</dbReference>
<feature type="domain" description="Carbohydrate kinase PfkB" evidence="6">
    <location>
        <begin position="19"/>
        <end position="298"/>
    </location>
</feature>
<proteinExistence type="inferred from homology"/>
<dbReference type="EMBL" id="VAFL01000001">
    <property type="protein sequence ID" value="TKW68543.1"/>
    <property type="molecule type" value="Genomic_DNA"/>
</dbReference>
<evidence type="ECO:0000256" key="2">
    <source>
        <dbReference type="ARBA" id="ARBA00022679"/>
    </source>
</evidence>
<dbReference type="InterPro" id="IPR002173">
    <property type="entry name" value="Carboh/pur_kinase_PfkB_CS"/>
</dbReference>
<dbReference type="SUPFAM" id="SSF53613">
    <property type="entry name" value="Ribokinase-like"/>
    <property type="match status" value="1"/>
</dbReference>
<dbReference type="Gene3D" id="3.40.1190.20">
    <property type="match status" value="1"/>
</dbReference>
<dbReference type="PANTHER" id="PTHR43085:SF1">
    <property type="entry name" value="PSEUDOURIDINE KINASE-RELATED"/>
    <property type="match status" value="1"/>
</dbReference>
<dbReference type="PANTHER" id="PTHR43085">
    <property type="entry name" value="HEXOKINASE FAMILY MEMBER"/>
    <property type="match status" value="1"/>
</dbReference>
<evidence type="ECO:0000313" key="7">
    <source>
        <dbReference type="EMBL" id="TKW68543.1"/>
    </source>
</evidence>
<dbReference type="CDD" id="cd01167">
    <property type="entry name" value="bac_FRK"/>
    <property type="match status" value="1"/>
</dbReference>
<sequence length="306" mass="32348">MILCCGESLIDLVPDNGAFLPLPGGSVYNTTVALGRLGAKTGYVWPLAQDAFGEALRGPLENAGVDLSLCPSSHRLTTLAVVFLNNGNATYSFYDEGTAGRMFDIGDLPAIPDEVEALFIGGISLTQDPCGATVEEFAHRAAERGLVIMLDLNIRPDFIGDDRATRDRLGALMRIADIVKISDEDAAWLFPENSAENTVLQLLELGPRLILRTHGPDGATGIRKSGNVFRRADKVTVADTIGAGDTFNAGLLTALSEAGVLSRDALETLDDETLLGALDLAASAAAVTVSRPGANPPWRNELTANE</sequence>
<dbReference type="InterPro" id="IPR011611">
    <property type="entry name" value="PfkB_dom"/>
</dbReference>
<dbReference type="GO" id="GO:0005524">
    <property type="term" value="F:ATP binding"/>
    <property type="evidence" value="ECO:0007669"/>
    <property type="project" value="UniProtKB-KW"/>
</dbReference>
<dbReference type="PROSITE" id="PS00584">
    <property type="entry name" value="PFKB_KINASES_2"/>
    <property type="match status" value="1"/>
</dbReference>
<dbReference type="InterPro" id="IPR029056">
    <property type="entry name" value="Ribokinase-like"/>
</dbReference>
<comment type="similarity">
    <text evidence="1">Belongs to the carbohydrate kinase PfkB family.</text>
</comment>
<evidence type="ECO:0000259" key="6">
    <source>
        <dbReference type="Pfam" id="PF00294"/>
    </source>
</evidence>